<dbReference type="Proteomes" id="UP000663940">
    <property type="component" value="Chromosome"/>
</dbReference>
<protein>
    <submittedName>
        <fullName evidence="1">Uncharacterized protein</fullName>
    </submittedName>
</protein>
<dbReference type="AlphaFoldDB" id="A0AAE6JD23"/>
<evidence type="ECO:0000313" key="3">
    <source>
        <dbReference type="Proteomes" id="UP000250557"/>
    </source>
</evidence>
<accession>A0AAE6JD23</accession>
<proteinExistence type="predicted"/>
<gene>
    <name evidence="1" type="ORF">DIU31_006025</name>
    <name evidence="2" type="ORF">J3L21_21685</name>
</gene>
<dbReference type="EMBL" id="CP043451">
    <property type="protein sequence ID" value="QEM03098.1"/>
    <property type="molecule type" value="Genomic_DNA"/>
</dbReference>
<reference evidence="1 3" key="1">
    <citation type="submission" date="2019-08" db="EMBL/GenBank/DDBJ databases">
        <title>Comparative genome analysis confer to the adaptation heavy metal polluted environment.</title>
        <authorList>
            <person name="Li Y."/>
        </authorList>
    </citation>
    <scope>NUCLEOTIDE SEQUENCE [LARGE SCALE GENOMIC DNA]</scope>
    <source>
        <strain evidence="1 3">P2</strain>
    </source>
</reference>
<evidence type="ECO:0000313" key="1">
    <source>
        <dbReference type="EMBL" id="QEM03098.1"/>
    </source>
</evidence>
<dbReference type="Proteomes" id="UP000250557">
    <property type="component" value="Chromosome"/>
</dbReference>
<organism evidence="1 3">
    <name type="scientific">Mucilaginibacter rubeus</name>
    <dbReference type="NCBI Taxonomy" id="2027860"/>
    <lineage>
        <taxon>Bacteria</taxon>
        <taxon>Pseudomonadati</taxon>
        <taxon>Bacteroidota</taxon>
        <taxon>Sphingobacteriia</taxon>
        <taxon>Sphingobacteriales</taxon>
        <taxon>Sphingobacteriaceae</taxon>
        <taxon>Mucilaginibacter</taxon>
    </lineage>
</organism>
<evidence type="ECO:0000313" key="4">
    <source>
        <dbReference type="Proteomes" id="UP000663940"/>
    </source>
</evidence>
<dbReference type="EMBL" id="CP071880">
    <property type="protein sequence ID" value="QTE48150.1"/>
    <property type="molecule type" value="Genomic_DNA"/>
</dbReference>
<sequence length="126" mass="14832">MGNLNFTLTNEPGADPMEIISLKEMGLYLKVIPGHLQKEIYPSDHIIFIAKFFAKTMKGGLNKDASKETHFQLLNSHSEKRRFWDNDLFKSAIDYYCREHLHRPCNELAMVMKGQLFKWDEDQYFD</sequence>
<name>A0AAE6JD23_9SPHI</name>
<reference evidence="2 4" key="2">
    <citation type="submission" date="2021-03" db="EMBL/GenBank/DDBJ databases">
        <title>Mucilaginibacter strains isolated from gold and copper mining confer multi heavy-metal resistance.</title>
        <authorList>
            <person name="Li Y."/>
        </authorList>
    </citation>
    <scope>NUCLEOTIDE SEQUENCE [LARGE SCALE GENOMIC DNA]</scope>
    <source>
        <strain evidence="2 4">P2-4</strain>
    </source>
</reference>
<keyword evidence="4" id="KW-1185">Reference proteome</keyword>
<dbReference type="RefSeq" id="WP_112656813.1">
    <property type="nucleotide sequence ID" value="NZ_CP043451.1"/>
</dbReference>
<evidence type="ECO:0000313" key="2">
    <source>
        <dbReference type="EMBL" id="QTE48150.1"/>
    </source>
</evidence>